<feature type="region of interest" description="Disordered" evidence="1">
    <location>
        <begin position="20"/>
        <end position="78"/>
    </location>
</feature>
<evidence type="ECO:0000313" key="3">
    <source>
        <dbReference type="Proteomes" id="UP001177744"/>
    </source>
</evidence>
<feature type="compositionally biased region" description="Polar residues" evidence="1">
    <location>
        <begin position="47"/>
        <end position="69"/>
    </location>
</feature>
<gene>
    <name evidence="2" type="ORF">QTO34_011558</name>
</gene>
<dbReference type="GO" id="GO:0051382">
    <property type="term" value="P:kinetochore assembly"/>
    <property type="evidence" value="ECO:0007669"/>
    <property type="project" value="InterPro"/>
</dbReference>
<accession>A0AA40HDW9</accession>
<name>A0AA40HDW9_CNENI</name>
<dbReference type="InterPro" id="IPR028847">
    <property type="entry name" value="CENP-W"/>
</dbReference>
<dbReference type="AlphaFoldDB" id="A0AA40HDW9"/>
<feature type="non-terminal residue" evidence="2">
    <location>
        <position position="471"/>
    </location>
</feature>
<feature type="compositionally biased region" description="Polar residues" evidence="1">
    <location>
        <begin position="269"/>
        <end position="291"/>
    </location>
</feature>
<dbReference type="Proteomes" id="UP001177744">
    <property type="component" value="Unassembled WGS sequence"/>
</dbReference>
<comment type="caution">
    <text evidence="2">The sequence shown here is derived from an EMBL/GenBank/DDBJ whole genome shotgun (WGS) entry which is preliminary data.</text>
</comment>
<evidence type="ECO:0000313" key="2">
    <source>
        <dbReference type="EMBL" id="KAK1329374.1"/>
    </source>
</evidence>
<keyword evidence="3" id="KW-1185">Reference proteome</keyword>
<feature type="region of interest" description="Disordered" evidence="1">
    <location>
        <begin position="418"/>
        <end position="439"/>
    </location>
</feature>
<evidence type="ECO:0000256" key="1">
    <source>
        <dbReference type="SAM" id="MobiDB-lite"/>
    </source>
</evidence>
<protein>
    <submittedName>
        <fullName evidence="2">Uncharacterized protein</fullName>
    </submittedName>
</protein>
<organism evidence="2 3">
    <name type="scientific">Cnephaeus nilssonii</name>
    <name type="common">Northern bat</name>
    <name type="synonym">Eptesicus nilssonii</name>
    <dbReference type="NCBI Taxonomy" id="3371016"/>
    <lineage>
        <taxon>Eukaryota</taxon>
        <taxon>Metazoa</taxon>
        <taxon>Chordata</taxon>
        <taxon>Craniata</taxon>
        <taxon>Vertebrata</taxon>
        <taxon>Euteleostomi</taxon>
        <taxon>Mammalia</taxon>
        <taxon>Eutheria</taxon>
        <taxon>Laurasiatheria</taxon>
        <taxon>Chiroptera</taxon>
        <taxon>Yangochiroptera</taxon>
        <taxon>Vespertilionidae</taxon>
        <taxon>Cnephaeus</taxon>
    </lineage>
</organism>
<dbReference type="GO" id="GO:0000278">
    <property type="term" value="P:mitotic cell cycle"/>
    <property type="evidence" value="ECO:0007669"/>
    <property type="project" value="InterPro"/>
</dbReference>
<dbReference type="GO" id="GO:0003677">
    <property type="term" value="F:DNA binding"/>
    <property type="evidence" value="ECO:0007669"/>
    <property type="project" value="InterPro"/>
</dbReference>
<dbReference type="Pfam" id="PF15510">
    <property type="entry name" value="CENP-W"/>
    <property type="match status" value="1"/>
</dbReference>
<feature type="region of interest" description="Disordered" evidence="1">
    <location>
        <begin position="261"/>
        <end position="298"/>
    </location>
</feature>
<proteinExistence type="predicted"/>
<sequence length="471" mass="50417">MGDLVFALPADGCFCAVPGGPRRPRRLVPGGKPGGHGHRLSEEADQAQGSPRLSQARLQATETSPSSRDQVGLTEEESRTDACKNKCGIIQDQHVLVAAKVMLKKSRGRAWPAGLGLGRTQHPAKDAGATPVVSCDPCSSPLVPKAESLGAFQALGSAAPSSLLGIAGADPQWFPEIRAGSPLVPKAGKALGGGFPSLGLRHTPTSLQRLFPVEDCPLTLSEPYFTHASAILAHELLDLPQAAVNECLPLYAITDPKLPGYRPARRGGSHSTTLAELPESQPNHMSDTSHPGLQAVTPMEPPQASLLLSFSILSAGTLLPARRLDEVIQQQRLLRRPTRNSSSLTPNFPITTAYTRSKLRLLVASCCNPAPPPHLQFTLKPSDFTRNETEASPAHLPSSRALPHWSLQSLPHRKDSHDLFSFPPISAHDQPSPEPSTPKGLLLPHCYSESELSGSRSYWLLHQGFPRGSIL</sequence>
<dbReference type="EMBL" id="JAULJE010000022">
    <property type="protein sequence ID" value="KAK1329374.1"/>
    <property type="molecule type" value="Genomic_DNA"/>
</dbReference>
<reference evidence="2" key="1">
    <citation type="submission" date="2023-06" db="EMBL/GenBank/DDBJ databases">
        <title>Reference genome for the Northern bat (Eptesicus nilssonii), a most northern bat species.</title>
        <authorList>
            <person name="Laine V.N."/>
            <person name="Pulliainen A.T."/>
            <person name="Lilley T.M."/>
        </authorList>
    </citation>
    <scope>NUCLEOTIDE SEQUENCE</scope>
    <source>
        <strain evidence="2">BLF_Eptnil</strain>
        <tissue evidence="2">Kidney</tissue>
    </source>
</reference>